<feature type="compositionally biased region" description="Basic and acidic residues" evidence="1">
    <location>
        <begin position="202"/>
        <end position="211"/>
    </location>
</feature>
<evidence type="ECO:0000256" key="1">
    <source>
        <dbReference type="SAM" id="MobiDB-lite"/>
    </source>
</evidence>
<feature type="region of interest" description="Disordered" evidence="1">
    <location>
        <begin position="1"/>
        <end position="22"/>
    </location>
</feature>
<feature type="transmembrane region" description="Helical" evidence="2">
    <location>
        <begin position="259"/>
        <end position="280"/>
    </location>
</feature>
<dbReference type="PANTHER" id="PTHR11388">
    <property type="entry name" value="ORGANIC ANION TRANSPORTER"/>
    <property type="match status" value="1"/>
</dbReference>
<feature type="compositionally biased region" description="Low complexity" evidence="1">
    <location>
        <begin position="114"/>
        <end position="125"/>
    </location>
</feature>
<accession>A0A3S5CPG6</accession>
<dbReference type="GO" id="GO:0016323">
    <property type="term" value="C:basolateral plasma membrane"/>
    <property type="evidence" value="ECO:0007669"/>
    <property type="project" value="TreeGrafter"/>
</dbReference>
<feature type="region of interest" description="Disordered" evidence="1">
    <location>
        <begin position="202"/>
        <end position="221"/>
    </location>
</feature>
<dbReference type="GO" id="GO:0015347">
    <property type="term" value="F:sodium-independent organic anion transmembrane transporter activity"/>
    <property type="evidence" value="ECO:0007669"/>
    <property type="project" value="TreeGrafter"/>
</dbReference>
<dbReference type="EMBL" id="CAAALY010075702">
    <property type="protein sequence ID" value="VEL25698.1"/>
    <property type="molecule type" value="Genomic_DNA"/>
</dbReference>
<dbReference type="Proteomes" id="UP000784294">
    <property type="component" value="Unassembled WGS sequence"/>
</dbReference>
<protein>
    <recommendedName>
        <fullName evidence="5">Major facilitator superfamily (MFS) profile domain-containing protein</fullName>
    </recommendedName>
</protein>
<dbReference type="PANTHER" id="PTHR11388:SF142">
    <property type="entry name" value="SOLUTE CARRIER ORGANIC ANION TRANSPORTER FAMILY MEMBER 5A1"/>
    <property type="match status" value="1"/>
</dbReference>
<keyword evidence="2" id="KW-1133">Transmembrane helix</keyword>
<dbReference type="Pfam" id="PF03137">
    <property type="entry name" value="OATP"/>
    <property type="match status" value="1"/>
</dbReference>
<keyword evidence="2" id="KW-0472">Membrane</keyword>
<keyword evidence="2" id="KW-0812">Transmembrane</keyword>
<keyword evidence="4" id="KW-1185">Reference proteome</keyword>
<evidence type="ECO:0000313" key="4">
    <source>
        <dbReference type="Proteomes" id="UP000784294"/>
    </source>
</evidence>
<comment type="caution">
    <text evidence="3">The sequence shown here is derived from an EMBL/GenBank/DDBJ whole genome shotgun (WGS) entry which is preliminary data.</text>
</comment>
<proteinExistence type="predicted"/>
<dbReference type="GO" id="GO:0043252">
    <property type="term" value="P:sodium-independent organic anion transport"/>
    <property type="evidence" value="ECO:0007669"/>
    <property type="project" value="TreeGrafter"/>
</dbReference>
<reference evidence="3" key="1">
    <citation type="submission" date="2018-11" db="EMBL/GenBank/DDBJ databases">
        <authorList>
            <consortium name="Pathogen Informatics"/>
        </authorList>
    </citation>
    <scope>NUCLEOTIDE SEQUENCE</scope>
</reference>
<evidence type="ECO:0000313" key="3">
    <source>
        <dbReference type="EMBL" id="VEL25698.1"/>
    </source>
</evidence>
<organism evidence="3 4">
    <name type="scientific">Protopolystoma xenopodis</name>
    <dbReference type="NCBI Taxonomy" id="117903"/>
    <lineage>
        <taxon>Eukaryota</taxon>
        <taxon>Metazoa</taxon>
        <taxon>Spiralia</taxon>
        <taxon>Lophotrochozoa</taxon>
        <taxon>Platyhelminthes</taxon>
        <taxon>Monogenea</taxon>
        <taxon>Polyopisthocotylea</taxon>
        <taxon>Polystomatidea</taxon>
        <taxon>Polystomatidae</taxon>
        <taxon>Protopolystoma</taxon>
    </lineage>
</organism>
<name>A0A3S5CPG6_9PLAT</name>
<dbReference type="OrthoDB" id="5062115at2759"/>
<gene>
    <name evidence="3" type="ORF">PXEA_LOCUS19138</name>
</gene>
<sequence length="327" mass="35739">MPFELQQKHQNTMHTQGHHPGQLQYQNNIQTHIHSNHCQQTRPSQPSTAGVGYPCLSSPSALAFRKHKRNSSDPTGGYGRRSCNGDGTSGFLDLFLNACLDLKPVPSSWISPPSSVVNASSSLPVDHSESRSPTFRKPSICHAKQTKNDDVLPESPGSWQLRSANVETPGGWYSKLPGVDLISSSRIDKGVATSIPVEEQVREDKLEEDGKQQLSEESTDFVRRSGGSNICEVPPEVSIIEPASTACLISCLQPFASPLLVLVSLCAMVFTQSMVVSGYLSSIYTTLERRYGLSSRQIGMISSSYEVSSTSYVSFTFIPIINFPSNR</sequence>
<feature type="region of interest" description="Disordered" evidence="1">
    <location>
        <begin position="114"/>
        <end position="158"/>
    </location>
</feature>
<evidence type="ECO:0000256" key="2">
    <source>
        <dbReference type="SAM" id="Phobius"/>
    </source>
</evidence>
<evidence type="ECO:0008006" key="5">
    <source>
        <dbReference type="Google" id="ProtNLM"/>
    </source>
</evidence>
<dbReference type="AlphaFoldDB" id="A0A3S5CPG6"/>
<dbReference type="InterPro" id="IPR004156">
    <property type="entry name" value="OATP"/>
</dbReference>